<organism evidence="1 2">
    <name type="scientific">Agrocybe pediades</name>
    <dbReference type="NCBI Taxonomy" id="84607"/>
    <lineage>
        <taxon>Eukaryota</taxon>
        <taxon>Fungi</taxon>
        <taxon>Dikarya</taxon>
        <taxon>Basidiomycota</taxon>
        <taxon>Agaricomycotina</taxon>
        <taxon>Agaricomycetes</taxon>
        <taxon>Agaricomycetidae</taxon>
        <taxon>Agaricales</taxon>
        <taxon>Agaricineae</taxon>
        <taxon>Strophariaceae</taxon>
        <taxon>Agrocybe</taxon>
    </lineage>
</organism>
<sequence>MDWSESAVLSAIYLRTLLDKAQARTAAFIGITANGWRKKLDEVEKLETGPKRDEWAKEQIEVALMKKKGKAGAEAEVKAFREVCNSSKALEILASSKAPARVWGNKYAHNLPNRAEVEKMVNKATLNREQLSNDEQEGYMKLVAVVFAGAKPN</sequence>
<dbReference type="Proteomes" id="UP000521872">
    <property type="component" value="Unassembled WGS sequence"/>
</dbReference>
<gene>
    <name evidence="1" type="ORF">D9613_006638</name>
</gene>
<evidence type="ECO:0000313" key="2">
    <source>
        <dbReference type="Proteomes" id="UP000521872"/>
    </source>
</evidence>
<dbReference type="AlphaFoldDB" id="A0A8H4QH68"/>
<name>A0A8H4QH68_9AGAR</name>
<evidence type="ECO:0000313" key="1">
    <source>
        <dbReference type="EMBL" id="KAF4610848.1"/>
    </source>
</evidence>
<accession>A0A8H4QH68</accession>
<protein>
    <submittedName>
        <fullName evidence="1">Uncharacterized protein</fullName>
    </submittedName>
</protein>
<reference evidence="1 2" key="1">
    <citation type="submission" date="2019-12" db="EMBL/GenBank/DDBJ databases">
        <authorList>
            <person name="Floudas D."/>
            <person name="Bentzer J."/>
            <person name="Ahren D."/>
            <person name="Johansson T."/>
            <person name="Persson P."/>
            <person name="Tunlid A."/>
        </authorList>
    </citation>
    <scope>NUCLEOTIDE SEQUENCE [LARGE SCALE GENOMIC DNA]</scope>
    <source>
        <strain evidence="1 2">CBS 102.39</strain>
    </source>
</reference>
<comment type="caution">
    <text evidence="1">The sequence shown here is derived from an EMBL/GenBank/DDBJ whole genome shotgun (WGS) entry which is preliminary data.</text>
</comment>
<proteinExistence type="predicted"/>
<dbReference type="EMBL" id="JAACJL010000058">
    <property type="protein sequence ID" value="KAF4610848.1"/>
    <property type="molecule type" value="Genomic_DNA"/>
</dbReference>
<keyword evidence="2" id="KW-1185">Reference proteome</keyword>